<dbReference type="Proteomes" id="UP000287224">
    <property type="component" value="Unassembled WGS sequence"/>
</dbReference>
<keyword evidence="2" id="KW-1185">Reference proteome</keyword>
<name>A0A401ZBL3_9CHLR</name>
<dbReference type="RefSeq" id="WP_126595344.1">
    <property type="nucleotide sequence ID" value="NZ_BIFQ01000001.1"/>
</dbReference>
<protein>
    <submittedName>
        <fullName evidence="1">Uncharacterized protein</fullName>
    </submittedName>
</protein>
<accession>A0A401ZBL3</accession>
<reference evidence="2" key="1">
    <citation type="submission" date="2018-12" db="EMBL/GenBank/DDBJ databases">
        <title>Tengunoibacter tsumagoiensis gen. nov., sp. nov., Dictyobacter kobayashii sp. nov., D. alpinus sp. nov., and D. joshuensis sp. nov. and description of Dictyobacteraceae fam. nov. within the order Ktedonobacterales isolated from Tengu-no-mugimeshi.</title>
        <authorList>
            <person name="Wang C.M."/>
            <person name="Zheng Y."/>
            <person name="Sakai Y."/>
            <person name="Toyoda A."/>
            <person name="Minakuchi Y."/>
            <person name="Abe K."/>
            <person name="Yokota A."/>
            <person name="Yabe S."/>
        </authorList>
    </citation>
    <scope>NUCLEOTIDE SEQUENCE [LARGE SCALE GENOMIC DNA]</scope>
    <source>
        <strain evidence="2">S-27</strain>
    </source>
</reference>
<dbReference type="AlphaFoldDB" id="A0A401ZBL3"/>
<organism evidence="1 2">
    <name type="scientific">Dictyobacter aurantiacus</name>
    <dbReference type="NCBI Taxonomy" id="1936993"/>
    <lineage>
        <taxon>Bacteria</taxon>
        <taxon>Bacillati</taxon>
        <taxon>Chloroflexota</taxon>
        <taxon>Ktedonobacteria</taxon>
        <taxon>Ktedonobacterales</taxon>
        <taxon>Dictyobacteraceae</taxon>
        <taxon>Dictyobacter</taxon>
    </lineage>
</organism>
<dbReference type="SUPFAM" id="SSF48452">
    <property type="entry name" value="TPR-like"/>
    <property type="match status" value="1"/>
</dbReference>
<dbReference type="Gene3D" id="1.25.40.10">
    <property type="entry name" value="Tetratricopeptide repeat domain"/>
    <property type="match status" value="1"/>
</dbReference>
<comment type="caution">
    <text evidence="1">The sequence shown here is derived from an EMBL/GenBank/DDBJ whole genome shotgun (WGS) entry which is preliminary data.</text>
</comment>
<evidence type="ECO:0000313" key="2">
    <source>
        <dbReference type="Proteomes" id="UP000287224"/>
    </source>
</evidence>
<dbReference type="EMBL" id="BIFQ01000001">
    <property type="protein sequence ID" value="GCE04163.1"/>
    <property type="molecule type" value="Genomic_DNA"/>
</dbReference>
<sequence>MQSSAHSQYMDESYSSIFSIANTFDVVDPDAPETALSAYEQAIFLAPRAAALYYHKGQVLEQMGRTTEAQNAYTEARQRGHRC</sequence>
<gene>
    <name evidence="1" type="ORF">KDAU_14920</name>
</gene>
<proteinExistence type="predicted"/>
<evidence type="ECO:0000313" key="1">
    <source>
        <dbReference type="EMBL" id="GCE04163.1"/>
    </source>
</evidence>
<dbReference type="InterPro" id="IPR011990">
    <property type="entry name" value="TPR-like_helical_dom_sf"/>
</dbReference>
<dbReference type="OrthoDB" id="5477158at2"/>